<protein>
    <recommendedName>
        <fullName evidence="3">NmrA-like domain-containing protein</fullName>
    </recommendedName>
</protein>
<dbReference type="EMBL" id="JBAWTH010000123">
    <property type="protein sequence ID" value="KAL2276019.1"/>
    <property type="molecule type" value="Genomic_DNA"/>
</dbReference>
<dbReference type="EMBL" id="JBAWTH010000123">
    <property type="protein sequence ID" value="KAL2276017.1"/>
    <property type="molecule type" value="Genomic_DNA"/>
</dbReference>
<dbReference type="InterPro" id="IPR008030">
    <property type="entry name" value="NmrA-like"/>
</dbReference>
<comment type="similarity">
    <text evidence="1">Belongs to the NmrA-type oxidoreductase family.</text>
</comment>
<proteinExistence type="inferred from homology"/>
<evidence type="ECO:0000259" key="3">
    <source>
        <dbReference type="Pfam" id="PF05368"/>
    </source>
</evidence>
<dbReference type="InterPro" id="IPR036291">
    <property type="entry name" value="NAD(P)-bd_dom_sf"/>
</dbReference>
<feature type="domain" description="NmrA-like" evidence="3">
    <location>
        <begin position="5"/>
        <end position="276"/>
    </location>
</feature>
<dbReference type="EMBL" id="JBAWTH010000123">
    <property type="protein sequence ID" value="KAL2276014.1"/>
    <property type="molecule type" value="Genomic_DNA"/>
</dbReference>
<dbReference type="InterPro" id="IPR051164">
    <property type="entry name" value="NmrA-like_oxidored"/>
</dbReference>
<organism evidence="4 5">
    <name type="scientific">Diaporthe vaccinii</name>
    <dbReference type="NCBI Taxonomy" id="105482"/>
    <lineage>
        <taxon>Eukaryota</taxon>
        <taxon>Fungi</taxon>
        <taxon>Dikarya</taxon>
        <taxon>Ascomycota</taxon>
        <taxon>Pezizomycotina</taxon>
        <taxon>Sordariomycetes</taxon>
        <taxon>Sordariomycetidae</taxon>
        <taxon>Diaporthales</taxon>
        <taxon>Diaporthaceae</taxon>
        <taxon>Diaporthe</taxon>
        <taxon>Diaporthe eres species complex</taxon>
    </lineage>
</organism>
<dbReference type="Gene3D" id="3.90.25.10">
    <property type="entry name" value="UDP-galactose 4-epimerase, domain 1"/>
    <property type="match status" value="1"/>
</dbReference>
<evidence type="ECO:0000256" key="2">
    <source>
        <dbReference type="ARBA" id="ARBA00022857"/>
    </source>
</evidence>
<evidence type="ECO:0000313" key="4">
    <source>
        <dbReference type="EMBL" id="KAL2276016.1"/>
    </source>
</evidence>
<name>A0ABR4E0R7_9PEZI</name>
<keyword evidence="2" id="KW-0521">NADP</keyword>
<dbReference type="Proteomes" id="UP001600888">
    <property type="component" value="Unassembled WGS sequence"/>
</dbReference>
<dbReference type="Pfam" id="PF05368">
    <property type="entry name" value="NmrA"/>
    <property type="match status" value="1"/>
</dbReference>
<dbReference type="EMBL" id="JBAWTH010000123">
    <property type="protein sequence ID" value="KAL2276015.1"/>
    <property type="molecule type" value="Genomic_DNA"/>
</dbReference>
<dbReference type="CDD" id="cd05251">
    <property type="entry name" value="NmrA_like_SDR_a"/>
    <property type="match status" value="1"/>
</dbReference>
<accession>A0ABR4E0R7</accession>
<dbReference type="PANTHER" id="PTHR42748:SF7">
    <property type="entry name" value="NMRA LIKE REDOX SENSOR 1-RELATED"/>
    <property type="match status" value="1"/>
</dbReference>
<evidence type="ECO:0000313" key="5">
    <source>
        <dbReference type="Proteomes" id="UP001600888"/>
    </source>
</evidence>
<evidence type="ECO:0000256" key="1">
    <source>
        <dbReference type="ARBA" id="ARBA00006328"/>
    </source>
</evidence>
<dbReference type="SUPFAM" id="SSF51735">
    <property type="entry name" value="NAD(P)-binding Rossmann-fold domains"/>
    <property type="match status" value="1"/>
</dbReference>
<dbReference type="EMBL" id="JBAWTH010000123">
    <property type="protein sequence ID" value="KAL2276018.1"/>
    <property type="molecule type" value="Genomic_DNA"/>
</dbReference>
<dbReference type="Gene3D" id="3.40.50.720">
    <property type="entry name" value="NAD(P)-binding Rossmann-like Domain"/>
    <property type="match status" value="1"/>
</dbReference>
<dbReference type="EMBL" id="JBAWTH010000123">
    <property type="protein sequence ID" value="KAL2276016.1"/>
    <property type="molecule type" value="Genomic_DNA"/>
</dbReference>
<comment type="caution">
    <text evidence="4">The sequence shown here is derived from an EMBL/GenBank/DDBJ whole genome shotgun (WGS) entry which is preliminary data.</text>
</comment>
<sequence length="305" mass="33318">MFRALLITGATGKQGGAVIKALLAAKADFEVLAVTRDTASPSAQRLAGKSSNIKLVQGNLDDCDSIFKAAIAATSTPIWGVYSVQTPAMNSKGPIIEERQGKALVDAALKNGVKHFVYSSVDRGGSRSSDNATDIPHFVSKHNVERHLISESKGQGMNWTILRPVAFMENFDGGFVGKVFATSWKLVIKRPLQLIATDDIGFFGAEAFMEPETYSGQAISLAGDELKYEEMVDIFKRETGSATPLTFNFLARFVLWLSKEMGTMFAFFEREGYGADLKELKQTHPGLQNLSTWLETSVYAKDKAL</sequence>
<dbReference type="PANTHER" id="PTHR42748">
    <property type="entry name" value="NITROGEN METABOLITE REPRESSION PROTEIN NMRA FAMILY MEMBER"/>
    <property type="match status" value="1"/>
</dbReference>
<gene>
    <name evidence="4" type="ORF">FJTKL_01415</name>
</gene>
<reference evidence="4 5" key="1">
    <citation type="submission" date="2024-03" db="EMBL/GenBank/DDBJ databases">
        <title>A high-quality draft genome sequence of Diaporthe vaccinii, a causative agent of upright dieback and viscid rot disease in cranberry plants.</title>
        <authorList>
            <person name="Sarrasin M."/>
            <person name="Lang B.F."/>
            <person name="Burger G."/>
        </authorList>
    </citation>
    <scope>NUCLEOTIDE SEQUENCE [LARGE SCALE GENOMIC DNA]</scope>
    <source>
        <strain evidence="4 5">IS7</strain>
    </source>
</reference>
<keyword evidence="5" id="KW-1185">Reference proteome</keyword>